<dbReference type="CDD" id="cd01822">
    <property type="entry name" value="Lysophospholipase_L1_like"/>
    <property type="match status" value="1"/>
</dbReference>
<dbReference type="OrthoDB" id="9786188at2"/>
<feature type="domain" description="SGNH hydrolase-type esterase" evidence="2">
    <location>
        <begin position="32"/>
        <end position="190"/>
    </location>
</feature>
<dbReference type="Pfam" id="PF13472">
    <property type="entry name" value="Lipase_GDSL_2"/>
    <property type="match status" value="1"/>
</dbReference>
<reference evidence="3 4" key="1">
    <citation type="submission" date="2019-04" db="EMBL/GenBank/DDBJ databases">
        <title>Natronospirillum operosus gen. nov., sp. nov., a haloalkaliphilic satellite isolated from decaying biomass of laboratory culture of cyanobacterium Geitlerinema sp. and proposal of Natronospirillaceae fam. nov. and Saccharospirillaceae fam. nov.</title>
        <authorList>
            <person name="Kevbrin V."/>
            <person name="Boltyanskaya Y."/>
            <person name="Koziaeva V."/>
            <person name="Grouzdev D.S."/>
            <person name="Park M."/>
            <person name="Cho J."/>
        </authorList>
    </citation>
    <scope>NUCLEOTIDE SEQUENCE [LARGE SCALE GENOMIC DNA]</scope>
    <source>
        <strain evidence="3 4">G-116</strain>
    </source>
</reference>
<evidence type="ECO:0000313" key="4">
    <source>
        <dbReference type="Proteomes" id="UP000297475"/>
    </source>
</evidence>
<feature type="signal peptide" evidence="1">
    <location>
        <begin position="1"/>
        <end position="27"/>
    </location>
</feature>
<evidence type="ECO:0000313" key="3">
    <source>
        <dbReference type="EMBL" id="TGG92954.1"/>
    </source>
</evidence>
<dbReference type="Proteomes" id="UP000297475">
    <property type="component" value="Unassembled WGS sequence"/>
</dbReference>
<keyword evidence="4" id="KW-1185">Reference proteome</keyword>
<sequence length="210" mass="23077">MLLRSLRALKAITLVLVLLFSVFPAHAASVLVMGDSLSASYGLSDPDQGWVNLLAERLSEHNHEVINASISGETTRGGLQRLPGLLDRYQPAYVILELGGNDGLQGQNIPEIRQRLQDMIDLTKGAGAEVILLGIRIPPNYGPRYTEPFFDMFGALAEHNDIDYFLPFLLDSVAENPDLMQADGIHPRVAAQPIILDNVWAILPEELTEP</sequence>
<dbReference type="SUPFAM" id="SSF52266">
    <property type="entry name" value="SGNH hydrolase"/>
    <property type="match status" value="1"/>
</dbReference>
<dbReference type="PANTHER" id="PTHR30383:SF24">
    <property type="entry name" value="THIOESTERASE 1_PROTEASE 1_LYSOPHOSPHOLIPASE L1"/>
    <property type="match status" value="1"/>
</dbReference>
<keyword evidence="1" id="KW-0732">Signal</keyword>
<dbReference type="RefSeq" id="WP_135483626.1">
    <property type="nucleotide sequence ID" value="NZ_SRMF01000004.1"/>
</dbReference>
<dbReference type="PANTHER" id="PTHR30383">
    <property type="entry name" value="THIOESTERASE 1/PROTEASE 1/LYSOPHOSPHOLIPASE L1"/>
    <property type="match status" value="1"/>
</dbReference>
<dbReference type="EMBL" id="SRMF01000004">
    <property type="protein sequence ID" value="TGG92954.1"/>
    <property type="molecule type" value="Genomic_DNA"/>
</dbReference>
<dbReference type="Gene3D" id="3.40.50.1110">
    <property type="entry name" value="SGNH hydrolase"/>
    <property type="match status" value="1"/>
</dbReference>
<proteinExistence type="predicted"/>
<dbReference type="InterPro" id="IPR036514">
    <property type="entry name" value="SGNH_hydro_sf"/>
</dbReference>
<name>A0A4Z0WDE5_9GAMM</name>
<feature type="chain" id="PRO_5021367428" evidence="1">
    <location>
        <begin position="28"/>
        <end position="210"/>
    </location>
</feature>
<dbReference type="GO" id="GO:0004622">
    <property type="term" value="F:phosphatidylcholine lysophospholipase activity"/>
    <property type="evidence" value="ECO:0007669"/>
    <property type="project" value="TreeGrafter"/>
</dbReference>
<evidence type="ECO:0000259" key="2">
    <source>
        <dbReference type="Pfam" id="PF13472"/>
    </source>
</evidence>
<dbReference type="AlphaFoldDB" id="A0A4Z0WDE5"/>
<gene>
    <name evidence="3" type="ORF">E4656_12605</name>
</gene>
<dbReference type="InterPro" id="IPR051532">
    <property type="entry name" value="Ester_Hydrolysis_Enzymes"/>
</dbReference>
<protein>
    <submittedName>
        <fullName evidence="3">Arylesterase</fullName>
    </submittedName>
</protein>
<accession>A0A4Z0WDE5</accession>
<organism evidence="3 4">
    <name type="scientific">Natronospirillum operosum</name>
    <dbReference type="NCBI Taxonomy" id="2759953"/>
    <lineage>
        <taxon>Bacteria</taxon>
        <taxon>Pseudomonadati</taxon>
        <taxon>Pseudomonadota</taxon>
        <taxon>Gammaproteobacteria</taxon>
        <taxon>Oceanospirillales</taxon>
        <taxon>Natronospirillaceae</taxon>
        <taxon>Natronospirillum</taxon>
    </lineage>
</organism>
<dbReference type="InterPro" id="IPR013830">
    <property type="entry name" value="SGNH_hydro"/>
</dbReference>
<comment type="caution">
    <text evidence="3">The sequence shown here is derived from an EMBL/GenBank/DDBJ whole genome shotgun (WGS) entry which is preliminary data.</text>
</comment>
<evidence type="ECO:0000256" key="1">
    <source>
        <dbReference type="SAM" id="SignalP"/>
    </source>
</evidence>